<dbReference type="InterPro" id="IPR036249">
    <property type="entry name" value="Thioredoxin-like_sf"/>
</dbReference>
<dbReference type="Proteomes" id="UP000095038">
    <property type="component" value="Unassembled WGS sequence"/>
</dbReference>
<evidence type="ECO:0000313" key="1">
    <source>
        <dbReference type="EMBL" id="ODV62835.1"/>
    </source>
</evidence>
<dbReference type="RefSeq" id="XP_020049142.1">
    <property type="nucleotide sequence ID" value="XM_020190020.1"/>
</dbReference>
<accession>A0A1D2VMQ8</accession>
<dbReference type="EMBL" id="KV454476">
    <property type="protein sequence ID" value="ODV62835.1"/>
    <property type="molecule type" value="Genomic_DNA"/>
</dbReference>
<proteinExistence type="predicted"/>
<feature type="non-terminal residue" evidence="1">
    <location>
        <position position="138"/>
    </location>
</feature>
<dbReference type="InParanoid" id="A0A1D2VMQ8"/>
<keyword evidence="2" id="KW-1185">Reference proteome</keyword>
<feature type="non-terminal residue" evidence="1">
    <location>
        <position position="1"/>
    </location>
</feature>
<dbReference type="Gene3D" id="3.40.30.10">
    <property type="entry name" value="Glutaredoxin"/>
    <property type="match status" value="1"/>
</dbReference>
<name>A0A1D2VMQ8_9ASCO</name>
<evidence type="ECO:0000313" key="2">
    <source>
        <dbReference type="Proteomes" id="UP000095038"/>
    </source>
</evidence>
<dbReference type="GeneID" id="30963656"/>
<reference evidence="2" key="1">
    <citation type="submission" date="2016-05" db="EMBL/GenBank/DDBJ databases">
        <title>Comparative genomics of biotechnologically important yeasts.</title>
        <authorList>
            <consortium name="DOE Joint Genome Institute"/>
            <person name="Riley R."/>
            <person name="Haridas S."/>
            <person name="Wolfe K.H."/>
            <person name="Lopes M.R."/>
            <person name="Hittinger C.T."/>
            <person name="Goker M."/>
            <person name="Salamov A."/>
            <person name="Wisecaver J."/>
            <person name="Long T.M."/>
            <person name="Aerts A.L."/>
            <person name="Barry K."/>
            <person name="Choi C."/>
            <person name="Clum A."/>
            <person name="Coughlan A.Y."/>
            <person name="Deshpande S."/>
            <person name="Douglass A.P."/>
            <person name="Hanson S.J."/>
            <person name="Klenk H.-P."/>
            <person name="Labutti K."/>
            <person name="Lapidus A."/>
            <person name="Lindquist E."/>
            <person name="Lipzen A."/>
            <person name="Meier-Kolthoff J.P."/>
            <person name="Ohm R.A."/>
            <person name="Otillar R.P."/>
            <person name="Pangilinan J."/>
            <person name="Peng Y."/>
            <person name="Rokas A."/>
            <person name="Rosa C.A."/>
            <person name="Scheuner C."/>
            <person name="Sibirny A.A."/>
            <person name="Slot J.C."/>
            <person name="Stielow J.B."/>
            <person name="Sun H."/>
            <person name="Kurtzman C.P."/>
            <person name="Blackwell M."/>
            <person name="Grigoriev I.V."/>
            <person name="Jeffries T.W."/>
        </authorList>
    </citation>
    <scope>NUCLEOTIDE SEQUENCE [LARGE SCALE GENOMIC DNA]</scope>
    <source>
        <strain evidence="2">DSM 1968</strain>
    </source>
</reference>
<sequence length="138" mass="16288">NSIIYPKKTQSEVTKNQIFLPVRYKEELYPILAIHDRPLLLHFTNRGDRNCNKLTGPLYKIIINDLEDDKKKLNLVDIECDTMEQGIKEIMLDYNVNRIPSIIAVNKSIKMDEYIVKNLNEIKEIDWNELRKWVESVA</sequence>
<dbReference type="OrthoDB" id="19690at2759"/>
<gene>
    <name evidence="1" type="ORF">ASCRUDRAFT_27827</name>
</gene>
<dbReference type="AlphaFoldDB" id="A0A1D2VMQ8"/>
<evidence type="ECO:0008006" key="3">
    <source>
        <dbReference type="Google" id="ProtNLM"/>
    </source>
</evidence>
<organism evidence="1 2">
    <name type="scientific">Ascoidea rubescens DSM 1968</name>
    <dbReference type="NCBI Taxonomy" id="1344418"/>
    <lineage>
        <taxon>Eukaryota</taxon>
        <taxon>Fungi</taxon>
        <taxon>Dikarya</taxon>
        <taxon>Ascomycota</taxon>
        <taxon>Saccharomycotina</taxon>
        <taxon>Saccharomycetes</taxon>
        <taxon>Ascoideaceae</taxon>
        <taxon>Ascoidea</taxon>
    </lineage>
</organism>
<protein>
    <recommendedName>
        <fullName evidence="3">Thioredoxin-like fold domain-containing protein</fullName>
    </recommendedName>
</protein>
<dbReference type="SUPFAM" id="SSF52833">
    <property type="entry name" value="Thioredoxin-like"/>
    <property type="match status" value="1"/>
</dbReference>